<accession>A0A0A9A3N1</accession>
<proteinExistence type="predicted"/>
<reference evidence="1" key="1">
    <citation type="submission" date="2014-09" db="EMBL/GenBank/DDBJ databases">
        <authorList>
            <person name="Magalhaes I.L.F."/>
            <person name="Oliveira U."/>
            <person name="Santos F.R."/>
            <person name="Vidigal T.H.D.A."/>
            <person name="Brescovit A.D."/>
            <person name="Santos A.J."/>
        </authorList>
    </citation>
    <scope>NUCLEOTIDE SEQUENCE</scope>
    <source>
        <tissue evidence="1">Shoot tissue taken approximately 20 cm above the soil surface</tissue>
    </source>
</reference>
<sequence>MNLTFSDELNLQSLTFRDELNIQR</sequence>
<protein>
    <submittedName>
        <fullName evidence="1">Uncharacterized protein</fullName>
    </submittedName>
</protein>
<dbReference type="AlphaFoldDB" id="A0A0A9A3N1"/>
<name>A0A0A9A3N1_ARUDO</name>
<dbReference type="EMBL" id="GBRH01251611">
    <property type="protein sequence ID" value="JAD46284.1"/>
    <property type="molecule type" value="Transcribed_RNA"/>
</dbReference>
<organism evidence="1">
    <name type="scientific">Arundo donax</name>
    <name type="common">Giant reed</name>
    <name type="synonym">Donax arundinaceus</name>
    <dbReference type="NCBI Taxonomy" id="35708"/>
    <lineage>
        <taxon>Eukaryota</taxon>
        <taxon>Viridiplantae</taxon>
        <taxon>Streptophyta</taxon>
        <taxon>Embryophyta</taxon>
        <taxon>Tracheophyta</taxon>
        <taxon>Spermatophyta</taxon>
        <taxon>Magnoliopsida</taxon>
        <taxon>Liliopsida</taxon>
        <taxon>Poales</taxon>
        <taxon>Poaceae</taxon>
        <taxon>PACMAD clade</taxon>
        <taxon>Arundinoideae</taxon>
        <taxon>Arundineae</taxon>
        <taxon>Arundo</taxon>
    </lineage>
</organism>
<evidence type="ECO:0000313" key="1">
    <source>
        <dbReference type="EMBL" id="JAD46284.1"/>
    </source>
</evidence>
<reference evidence="1" key="2">
    <citation type="journal article" date="2015" name="Data Brief">
        <title>Shoot transcriptome of the giant reed, Arundo donax.</title>
        <authorList>
            <person name="Barrero R.A."/>
            <person name="Guerrero F.D."/>
            <person name="Moolhuijzen P."/>
            <person name="Goolsby J.A."/>
            <person name="Tidwell J."/>
            <person name="Bellgard S.E."/>
            <person name="Bellgard M.I."/>
        </authorList>
    </citation>
    <scope>NUCLEOTIDE SEQUENCE</scope>
    <source>
        <tissue evidence="1">Shoot tissue taken approximately 20 cm above the soil surface</tissue>
    </source>
</reference>